<evidence type="ECO:0000256" key="12">
    <source>
        <dbReference type="ARBA" id="ARBA00049396"/>
    </source>
</evidence>
<comment type="caution">
    <text evidence="13">Was originally thought to be a dihydrodipicolinate reductase (DHDPR), catalyzing the conversion of dihydrodipicolinate to tetrahydrodipicolinate. However, it was shown in E.coli that the substrate of the enzymatic reaction is not dihydrodipicolinate (DHDP) but in fact (2S,4S)-4-hydroxy-2,3,4,5-tetrahydrodipicolinic acid (HTPA), the product released by the DapA-catalyzed reaction.</text>
</comment>
<dbReference type="Gene3D" id="3.30.360.10">
    <property type="entry name" value="Dihydrodipicolinate Reductase, domain 2"/>
    <property type="match status" value="1"/>
</dbReference>
<evidence type="ECO:0000256" key="1">
    <source>
        <dbReference type="ARBA" id="ARBA00006642"/>
    </source>
</evidence>
<dbReference type="EMBL" id="BSNZ01000029">
    <property type="protein sequence ID" value="GLQ85913.1"/>
    <property type="molecule type" value="Genomic_DNA"/>
</dbReference>
<keyword evidence="7 13" id="KW-0520">NAD</keyword>
<dbReference type="InterPro" id="IPR022663">
    <property type="entry name" value="DapB_C"/>
</dbReference>
<evidence type="ECO:0000313" key="17">
    <source>
        <dbReference type="Proteomes" id="UP001156708"/>
    </source>
</evidence>
<evidence type="ECO:0000256" key="11">
    <source>
        <dbReference type="ARBA" id="ARBA00049080"/>
    </source>
</evidence>
<evidence type="ECO:0000256" key="2">
    <source>
        <dbReference type="ARBA" id="ARBA00022490"/>
    </source>
</evidence>
<dbReference type="PIRSF" id="PIRSF000161">
    <property type="entry name" value="DHPR"/>
    <property type="match status" value="1"/>
</dbReference>
<proteinExistence type="inferred from homology"/>
<dbReference type="GO" id="GO:0051287">
    <property type="term" value="F:NAD binding"/>
    <property type="evidence" value="ECO:0007669"/>
    <property type="project" value="UniProtKB-UniRule"/>
</dbReference>
<feature type="binding site" evidence="13">
    <location>
        <position position="159"/>
    </location>
    <ligand>
        <name>(S)-2,3,4,5-tetrahydrodipicolinate</name>
        <dbReference type="ChEBI" id="CHEBI:16845"/>
    </ligand>
</feature>
<evidence type="ECO:0000256" key="10">
    <source>
        <dbReference type="ARBA" id="ARBA00038983"/>
    </source>
</evidence>
<dbReference type="Gene3D" id="3.40.50.720">
    <property type="entry name" value="NAD(P)-binding Rossmann-like Domain"/>
    <property type="match status" value="1"/>
</dbReference>
<keyword evidence="3 13" id="KW-0028">Amino-acid biosynthesis</keyword>
<evidence type="ECO:0000256" key="6">
    <source>
        <dbReference type="ARBA" id="ARBA00023002"/>
    </source>
</evidence>
<keyword evidence="4 13" id="KW-0521">NADP</keyword>
<dbReference type="InterPro" id="IPR000846">
    <property type="entry name" value="DapB_N"/>
</dbReference>
<dbReference type="Proteomes" id="UP001156708">
    <property type="component" value="Unassembled WGS sequence"/>
</dbReference>
<dbReference type="HAMAP" id="MF_00102">
    <property type="entry name" value="DapB"/>
    <property type="match status" value="1"/>
</dbReference>
<organism evidence="16 17">
    <name type="scientific">Gluconobacter sphaericus NBRC 12467</name>
    <dbReference type="NCBI Taxonomy" id="1307951"/>
    <lineage>
        <taxon>Bacteria</taxon>
        <taxon>Pseudomonadati</taxon>
        <taxon>Pseudomonadota</taxon>
        <taxon>Alphaproteobacteria</taxon>
        <taxon>Acetobacterales</taxon>
        <taxon>Acetobacteraceae</taxon>
        <taxon>Gluconobacter</taxon>
    </lineage>
</organism>
<evidence type="ECO:0000256" key="4">
    <source>
        <dbReference type="ARBA" id="ARBA00022857"/>
    </source>
</evidence>
<dbReference type="SUPFAM" id="SSF51735">
    <property type="entry name" value="NAD(P)-binding Rossmann-fold domains"/>
    <property type="match status" value="1"/>
</dbReference>
<dbReference type="GO" id="GO:0008839">
    <property type="term" value="F:4-hydroxy-tetrahydrodipicolinate reductase"/>
    <property type="evidence" value="ECO:0007669"/>
    <property type="project" value="UniProtKB-UniRule"/>
</dbReference>
<evidence type="ECO:0000256" key="7">
    <source>
        <dbReference type="ARBA" id="ARBA00023027"/>
    </source>
</evidence>
<keyword evidence="6 13" id="KW-0560">Oxidoreductase</keyword>
<name>A0AA37WC65_9PROT</name>
<dbReference type="PROSITE" id="PS01298">
    <property type="entry name" value="DAPB"/>
    <property type="match status" value="1"/>
</dbReference>
<dbReference type="GO" id="GO:0009089">
    <property type="term" value="P:lysine biosynthetic process via diaminopimelate"/>
    <property type="evidence" value="ECO:0007669"/>
    <property type="project" value="UniProtKB-UniRule"/>
</dbReference>
<comment type="catalytic activity">
    <reaction evidence="12 13">
        <text>(S)-2,3,4,5-tetrahydrodipicolinate + NAD(+) + H2O = (2S,4S)-4-hydroxy-2,3,4,5-tetrahydrodipicolinate + NADH + H(+)</text>
        <dbReference type="Rhea" id="RHEA:35323"/>
        <dbReference type="ChEBI" id="CHEBI:15377"/>
        <dbReference type="ChEBI" id="CHEBI:15378"/>
        <dbReference type="ChEBI" id="CHEBI:16845"/>
        <dbReference type="ChEBI" id="CHEBI:57540"/>
        <dbReference type="ChEBI" id="CHEBI:57945"/>
        <dbReference type="ChEBI" id="CHEBI:67139"/>
        <dbReference type="EC" id="1.17.1.8"/>
    </reaction>
</comment>
<sequence length="266" mass="27594">MTPGLTPISDLFARKAHIMTQIFAPRIGIAGITGRLGTFCAEEAGNALAGGLSRTADASRNITTDPATLAKSCDVVIDVSHASTVPAHATAFAQAGCAWVLGTTGLDQGALDAVNAAAQHIPVLQAANFSPALTLFLELARQLGAGLPDYDAEILEVHHRQKLDAPSGTALAIGKAVAEGRRVALEDVARTDQNGLRPDGAIGFASLRGGQIVGEHDLVLMAADEQITLSHRALDRRVFARGALLAAKWLAGRPAGLYTMADALKP</sequence>
<evidence type="ECO:0000256" key="8">
    <source>
        <dbReference type="ARBA" id="ARBA00023154"/>
    </source>
</evidence>
<evidence type="ECO:0000256" key="5">
    <source>
        <dbReference type="ARBA" id="ARBA00022915"/>
    </source>
</evidence>
<dbReference type="SUPFAM" id="SSF55347">
    <property type="entry name" value="Glyceraldehyde-3-phosphate dehydrogenase-like, C-terminal domain"/>
    <property type="match status" value="1"/>
</dbReference>
<keyword evidence="2 13" id="KW-0963">Cytoplasm</keyword>
<feature type="binding site" evidence="13">
    <location>
        <begin position="168"/>
        <end position="169"/>
    </location>
    <ligand>
        <name>(S)-2,3,4,5-tetrahydrodipicolinate</name>
        <dbReference type="ChEBI" id="CHEBI:16845"/>
    </ligand>
</feature>
<dbReference type="AlphaFoldDB" id="A0AA37WC65"/>
<evidence type="ECO:0000256" key="9">
    <source>
        <dbReference type="ARBA" id="ARBA00037922"/>
    </source>
</evidence>
<dbReference type="InterPro" id="IPR036291">
    <property type="entry name" value="NAD(P)-bd_dom_sf"/>
</dbReference>
<evidence type="ECO:0000256" key="3">
    <source>
        <dbReference type="ARBA" id="ARBA00022605"/>
    </source>
</evidence>
<feature type="active site" description="Proton donor" evidence="13">
    <location>
        <position position="162"/>
    </location>
</feature>
<evidence type="ECO:0000259" key="15">
    <source>
        <dbReference type="Pfam" id="PF05173"/>
    </source>
</evidence>
<comment type="function">
    <text evidence="13">Catalyzes the conversion of 4-hydroxy-tetrahydrodipicolinate (HTPA) to tetrahydrodipicolinate.</text>
</comment>
<dbReference type="EC" id="1.17.1.8" evidence="10 13"/>
<feature type="binding site" evidence="13">
    <location>
        <begin position="126"/>
        <end position="129"/>
    </location>
    <ligand>
        <name>NAD(+)</name>
        <dbReference type="ChEBI" id="CHEBI:57540"/>
    </ligand>
</feature>
<comment type="caution">
    <text evidence="13">Lacks conserved residue(s) required for the propagation of feature annotation.</text>
</comment>
<comment type="similarity">
    <text evidence="1 13">Belongs to the DapB family.</text>
</comment>
<dbReference type="Pfam" id="PF01113">
    <property type="entry name" value="DapB_N"/>
    <property type="match status" value="1"/>
</dbReference>
<keyword evidence="5 13" id="KW-0220">Diaminopimelate biosynthesis</keyword>
<evidence type="ECO:0000313" key="16">
    <source>
        <dbReference type="EMBL" id="GLQ85913.1"/>
    </source>
</evidence>
<comment type="pathway">
    <text evidence="9 13">Amino-acid biosynthesis; L-lysine biosynthesis via DAP pathway; (S)-tetrahydrodipicolinate from L-aspartate: step 4/4.</text>
</comment>
<keyword evidence="17" id="KW-1185">Reference proteome</keyword>
<comment type="subunit">
    <text evidence="13">Homotetramer.</text>
</comment>
<feature type="binding site" evidence="13">
    <location>
        <begin position="31"/>
        <end position="36"/>
    </location>
    <ligand>
        <name>NAD(+)</name>
        <dbReference type="ChEBI" id="CHEBI:57540"/>
    </ligand>
</feature>
<dbReference type="Pfam" id="PF05173">
    <property type="entry name" value="DapB_C"/>
    <property type="match status" value="1"/>
</dbReference>
<feature type="active site" description="Proton donor/acceptor" evidence="13">
    <location>
        <position position="158"/>
    </location>
</feature>
<feature type="domain" description="Dihydrodipicolinate reductase N-terminal" evidence="14">
    <location>
        <begin position="26"/>
        <end position="129"/>
    </location>
</feature>
<dbReference type="PANTHER" id="PTHR20836">
    <property type="entry name" value="DIHYDRODIPICOLINATE REDUCTASE"/>
    <property type="match status" value="1"/>
</dbReference>
<reference evidence="17" key="1">
    <citation type="journal article" date="2019" name="Int. J. Syst. Evol. Microbiol.">
        <title>The Global Catalogue of Microorganisms (GCM) 10K type strain sequencing project: providing services to taxonomists for standard genome sequencing and annotation.</title>
        <authorList>
            <consortium name="The Broad Institute Genomics Platform"/>
            <consortium name="The Broad Institute Genome Sequencing Center for Infectious Disease"/>
            <person name="Wu L."/>
            <person name="Ma J."/>
        </authorList>
    </citation>
    <scope>NUCLEOTIDE SEQUENCE [LARGE SCALE GENOMIC DNA]</scope>
    <source>
        <strain evidence="17">NBRC 12467</strain>
    </source>
</reference>
<dbReference type="GO" id="GO:0016726">
    <property type="term" value="F:oxidoreductase activity, acting on CH or CH2 groups, NAD or NADP as acceptor"/>
    <property type="evidence" value="ECO:0007669"/>
    <property type="project" value="UniProtKB-UniRule"/>
</dbReference>
<comment type="caution">
    <text evidence="16">The sequence shown here is derived from an EMBL/GenBank/DDBJ whole genome shotgun (WGS) entry which is preliminary data.</text>
</comment>
<gene>
    <name evidence="13 16" type="primary">dapB</name>
    <name evidence="16" type="ORF">GCM10007872_28230</name>
</gene>
<feature type="domain" description="Dihydrodipicolinate reductase C-terminal" evidence="15">
    <location>
        <begin position="134"/>
        <end position="264"/>
    </location>
</feature>
<protein>
    <recommendedName>
        <fullName evidence="10 13">4-hydroxy-tetrahydrodipicolinate reductase</fullName>
        <shortName evidence="13">HTPA reductase</shortName>
        <ecNumber evidence="10 13">1.17.1.8</ecNumber>
    </recommendedName>
</protein>
<dbReference type="GO" id="GO:0050661">
    <property type="term" value="F:NADP binding"/>
    <property type="evidence" value="ECO:0007669"/>
    <property type="project" value="UniProtKB-UniRule"/>
</dbReference>
<dbReference type="PANTHER" id="PTHR20836:SF0">
    <property type="entry name" value="4-HYDROXY-TETRAHYDRODIPICOLINATE REDUCTASE 1, CHLOROPLASTIC-RELATED"/>
    <property type="match status" value="1"/>
</dbReference>
<accession>A0AA37WC65</accession>
<evidence type="ECO:0000256" key="13">
    <source>
        <dbReference type="HAMAP-Rule" id="MF_00102"/>
    </source>
</evidence>
<evidence type="ECO:0000259" key="14">
    <source>
        <dbReference type="Pfam" id="PF01113"/>
    </source>
</evidence>
<dbReference type="GO" id="GO:0019877">
    <property type="term" value="P:diaminopimelate biosynthetic process"/>
    <property type="evidence" value="ECO:0007669"/>
    <property type="project" value="UniProtKB-UniRule"/>
</dbReference>
<comment type="catalytic activity">
    <reaction evidence="11 13">
        <text>(S)-2,3,4,5-tetrahydrodipicolinate + NADP(+) + H2O = (2S,4S)-4-hydroxy-2,3,4,5-tetrahydrodipicolinate + NADPH + H(+)</text>
        <dbReference type="Rhea" id="RHEA:35331"/>
        <dbReference type="ChEBI" id="CHEBI:15377"/>
        <dbReference type="ChEBI" id="CHEBI:15378"/>
        <dbReference type="ChEBI" id="CHEBI:16845"/>
        <dbReference type="ChEBI" id="CHEBI:57783"/>
        <dbReference type="ChEBI" id="CHEBI:58349"/>
        <dbReference type="ChEBI" id="CHEBI:67139"/>
        <dbReference type="EC" id="1.17.1.8"/>
    </reaction>
</comment>
<comment type="subcellular location">
    <subcellularLocation>
        <location evidence="13">Cytoplasm</location>
    </subcellularLocation>
</comment>
<feature type="binding site" evidence="13">
    <location>
        <begin position="102"/>
        <end position="104"/>
    </location>
    <ligand>
        <name>NAD(+)</name>
        <dbReference type="ChEBI" id="CHEBI:57540"/>
    </ligand>
</feature>
<dbReference type="GO" id="GO:0005737">
    <property type="term" value="C:cytoplasm"/>
    <property type="evidence" value="ECO:0007669"/>
    <property type="project" value="UniProtKB-SubCell"/>
</dbReference>
<dbReference type="InterPro" id="IPR023940">
    <property type="entry name" value="DHDPR_bac"/>
</dbReference>
<dbReference type="InterPro" id="IPR022664">
    <property type="entry name" value="DapB_N_CS"/>
</dbReference>
<keyword evidence="8 13" id="KW-0457">Lysine biosynthesis</keyword>
<dbReference type="NCBIfam" id="TIGR00036">
    <property type="entry name" value="dapB"/>
    <property type="match status" value="1"/>
</dbReference>